<feature type="region of interest" description="Disordered" evidence="1">
    <location>
        <begin position="73"/>
        <end position="109"/>
    </location>
</feature>
<sequence>MRYSSPTGRRFSLPAFDMFGQPMFEPFFYYNQFHHPHYPPPPPPMHVPLHDFHCPPPPSETYFNVPEVVHEENFMTSSPETNPHPSSYPPKFTISRESNSDNPSSTHLAYSNSSYSSSAYSYPTDATSPTSFLNSPHSSTTSIAEPIHVGLPSTYSSSSSSTPGFSFAESIPSFDVSRSETPGDCLYDEQASEMVVQIIPHPDTVRARYDGFTTKRGQVVPAMKQGNQRGNQQKLKSTAAAGRPLVVNGSTKDPVPPKEPKAQKGQKARKQMVNRGNQTEAPQKGALTAEEPKDALEPTNQVAHTTTPSPQPQATALISGAEKQATDKPQAVVTPPVTISVTPASPTKDENIIQPNIEMAPVPSKPTLKVESGHVHLTLAHLPHDNKLNSIRLRANYTASANKTKLLAAARELVSAALQSCEATKGVELGSWFSWSDKGLSINFKTNEQRWIATEHQEWLADLGENLRIGEKWAGIVIRDIWNPHILETTNTTDDAFKRKLERLNPIKYFTEDSELVEEDYKVRKVKWFGPSTLAIWFHDARVADHFCQKSVWLMEGYVGHYKDRNVGICGLSKVYPLIEQPRHRPGMPFRRNFHQQSSGERYNGAMDSGKPSHGDDHASHRANHGDGQRGHHRKH</sequence>
<dbReference type="Proteomes" id="UP000015100">
    <property type="component" value="Unassembled WGS sequence"/>
</dbReference>
<evidence type="ECO:0000256" key="1">
    <source>
        <dbReference type="SAM" id="MobiDB-lite"/>
    </source>
</evidence>
<comment type="caution">
    <text evidence="2">The sequence shown here is derived from an EMBL/GenBank/DDBJ whole genome shotgun (WGS) entry which is preliminary data.</text>
</comment>
<organism evidence="2 3">
    <name type="scientific">Dactylellina haptotyla (strain CBS 200.50)</name>
    <name type="common">Nematode-trapping fungus</name>
    <name type="synonym">Monacrosporium haptotylum</name>
    <dbReference type="NCBI Taxonomy" id="1284197"/>
    <lineage>
        <taxon>Eukaryota</taxon>
        <taxon>Fungi</taxon>
        <taxon>Dikarya</taxon>
        <taxon>Ascomycota</taxon>
        <taxon>Pezizomycotina</taxon>
        <taxon>Orbiliomycetes</taxon>
        <taxon>Orbiliales</taxon>
        <taxon>Orbiliaceae</taxon>
        <taxon>Dactylellina</taxon>
    </lineage>
</organism>
<evidence type="ECO:0000313" key="2">
    <source>
        <dbReference type="EMBL" id="EPS38270.1"/>
    </source>
</evidence>
<dbReference type="OrthoDB" id="5344252at2759"/>
<evidence type="ECO:0000313" key="3">
    <source>
        <dbReference type="Proteomes" id="UP000015100"/>
    </source>
</evidence>
<reference evidence="2 3" key="1">
    <citation type="journal article" date="2013" name="PLoS Genet.">
        <title>Genomic mechanisms accounting for the adaptation to parasitism in nematode-trapping fungi.</title>
        <authorList>
            <person name="Meerupati T."/>
            <person name="Andersson K.M."/>
            <person name="Friman E."/>
            <person name="Kumar D."/>
            <person name="Tunlid A."/>
            <person name="Ahren D."/>
        </authorList>
    </citation>
    <scope>NUCLEOTIDE SEQUENCE [LARGE SCALE GENOMIC DNA]</scope>
    <source>
        <strain evidence="2 3">CBS 200.50</strain>
    </source>
</reference>
<dbReference type="EMBL" id="AQGS01000575">
    <property type="protein sequence ID" value="EPS38270.1"/>
    <property type="molecule type" value="Genomic_DNA"/>
</dbReference>
<dbReference type="OMA" id="GQPMFEP"/>
<keyword evidence="3" id="KW-1185">Reference proteome</keyword>
<feature type="region of interest" description="Disordered" evidence="1">
    <location>
        <begin position="321"/>
        <end position="350"/>
    </location>
</feature>
<feature type="region of interest" description="Disordered" evidence="1">
    <location>
        <begin position="221"/>
        <end position="291"/>
    </location>
</feature>
<feature type="region of interest" description="Disordered" evidence="1">
    <location>
        <begin position="583"/>
        <end position="636"/>
    </location>
</feature>
<reference evidence="3" key="2">
    <citation type="submission" date="2013-04" db="EMBL/GenBank/DDBJ databases">
        <title>Genomic mechanisms accounting for the adaptation to parasitism in nematode-trapping fungi.</title>
        <authorList>
            <person name="Ahren D.G."/>
        </authorList>
    </citation>
    <scope>NUCLEOTIDE SEQUENCE [LARGE SCALE GENOMIC DNA]</scope>
    <source>
        <strain evidence="3">CBS 200.50</strain>
    </source>
</reference>
<feature type="compositionally biased region" description="Low complexity" evidence="1">
    <location>
        <begin position="331"/>
        <end position="346"/>
    </location>
</feature>
<dbReference type="AlphaFoldDB" id="S8A5H4"/>
<proteinExistence type="predicted"/>
<protein>
    <submittedName>
        <fullName evidence="2">Uncharacterized protein</fullName>
    </submittedName>
</protein>
<feature type="compositionally biased region" description="Basic and acidic residues" evidence="1">
    <location>
        <begin position="611"/>
        <end position="630"/>
    </location>
</feature>
<name>S8A5H4_DACHA</name>
<accession>S8A5H4</accession>
<feature type="compositionally biased region" description="Polar residues" evidence="1">
    <location>
        <begin position="225"/>
        <end position="236"/>
    </location>
</feature>
<feature type="compositionally biased region" description="Polar residues" evidence="1">
    <location>
        <begin position="74"/>
        <end position="85"/>
    </location>
</feature>
<dbReference type="HOGENOM" id="CLU_430212_0_0_1"/>
<gene>
    <name evidence="2" type="ORF">H072_8080</name>
</gene>